<accession>A0A5E4VA32</accession>
<evidence type="ECO:0000313" key="2">
    <source>
        <dbReference type="EMBL" id="VVE09098.1"/>
    </source>
</evidence>
<protein>
    <submittedName>
        <fullName evidence="2">Uncharacterized protein</fullName>
    </submittedName>
</protein>
<dbReference type="EMBL" id="CABPSI010000003">
    <property type="protein sequence ID" value="VVE09098.1"/>
    <property type="molecule type" value="Genomic_DNA"/>
</dbReference>
<organism evidence="2 3">
    <name type="scientific">Pandoraea iniqua</name>
    <dbReference type="NCBI Taxonomy" id="2508288"/>
    <lineage>
        <taxon>Bacteria</taxon>
        <taxon>Pseudomonadati</taxon>
        <taxon>Pseudomonadota</taxon>
        <taxon>Betaproteobacteria</taxon>
        <taxon>Burkholderiales</taxon>
        <taxon>Burkholderiaceae</taxon>
        <taxon>Pandoraea</taxon>
    </lineage>
</organism>
<keyword evidence="1" id="KW-0812">Transmembrane</keyword>
<sequence length="50" mass="5799">MLTGSLIAMLVIVLVVGVAVAWLADRNWCREHPAARHTTWRRHRRDIRHG</sequence>
<keyword evidence="3" id="KW-1185">Reference proteome</keyword>
<evidence type="ECO:0000313" key="3">
    <source>
        <dbReference type="Proteomes" id="UP000333828"/>
    </source>
</evidence>
<feature type="transmembrane region" description="Helical" evidence="1">
    <location>
        <begin position="6"/>
        <end position="24"/>
    </location>
</feature>
<name>A0A5E4VA32_9BURK</name>
<dbReference type="AlphaFoldDB" id="A0A5E4VA32"/>
<keyword evidence="1" id="KW-0472">Membrane</keyword>
<evidence type="ECO:0000256" key="1">
    <source>
        <dbReference type="SAM" id="Phobius"/>
    </source>
</evidence>
<keyword evidence="1" id="KW-1133">Transmembrane helix</keyword>
<reference evidence="2 3" key="1">
    <citation type="submission" date="2019-08" db="EMBL/GenBank/DDBJ databases">
        <authorList>
            <person name="Peeters C."/>
        </authorList>
    </citation>
    <scope>NUCLEOTIDE SEQUENCE [LARGE SCALE GENOMIC DNA]</scope>
    <source>
        <strain evidence="2 3">LMG 31115</strain>
    </source>
</reference>
<proteinExistence type="predicted"/>
<dbReference type="Proteomes" id="UP000333828">
    <property type="component" value="Unassembled WGS sequence"/>
</dbReference>
<gene>
    <name evidence="2" type="ORF">PIN31115_02520</name>
</gene>